<keyword evidence="13 14" id="KW-0326">Glycosidase</keyword>
<keyword evidence="7" id="KW-0479">Metal-binding</keyword>
<keyword evidence="12" id="KW-0234">DNA repair</keyword>
<dbReference type="SUPFAM" id="SSF55811">
    <property type="entry name" value="Nudix"/>
    <property type="match status" value="1"/>
</dbReference>
<evidence type="ECO:0000256" key="14">
    <source>
        <dbReference type="RuleBase" id="RU365096"/>
    </source>
</evidence>
<dbReference type="Pfam" id="PF00730">
    <property type="entry name" value="HhH-GPD"/>
    <property type="match status" value="1"/>
</dbReference>
<comment type="cofactor">
    <cofactor evidence="14">
        <name>[4Fe-4S] cluster</name>
        <dbReference type="ChEBI" id="CHEBI:49883"/>
    </cofactor>
    <text evidence="14">Binds 1 [4Fe-4S] cluster.</text>
</comment>
<evidence type="ECO:0000256" key="5">
    <source>
        <dbReference type="ARBA" id="ARBA00022023"/>
    </source>
</evidence>
<dbReference type="Proteomes" id="UP001242480">
    <property type="component" value="Unassembled WGS sequence"/>
</dbReference>
<dbReference type="PANTHER" id="PTHR42944:SF1">
    <property type="entry name" value="ADENINE DNA GLYCOSYLASE"/>
    <property type="match status" value="1"/>
</dbReference>
<dbReference type="Pfam" id="PF00633">
    <property type="entry name" value="HHH"/>
    <property type="match status" value="1"/>
</dbReference>
<evidence type="ECO:0000256" key="11">
    <source>
        <dbReference type="ARBA" id="ARBA00023014"/>
    </source>
</evidence>
<dbReference type="EC" id="3.2.2.31" evidence="4 14"/>
<comment type="catalytic activity">
    <reaction evidence="1 14">
        <text>Hydrolyzes free adenine bases from 7,8-dihydro-8-oxoguanine:adenine mismatched double-stranded DNA, leaving an apurinic site.</text>
        <dbReference type="EC" id="3.2.2.31"/>
    </reaction>
</comment>
<dbReference type="Pfam" id="PF14815">
    <property type="entry name" value="NUDIX_4"/>
    <property type="match status" value="1"/>
</dbReference>
<evidence type="ECO:0000256" key="3">
    <source>
        <dbReference type="ARBA" id="ARBA00008343"/>
    </source>
</evidence>
<dbReference type="InterPro" id="IPR000445">
    <property type="entry name" value="HhH_motif"/>
</dbReference>
<keyword evidence="6" id="KW-0004">4Fe-4S</keyword>
<keyword evidence="9 16" id="KW-0378">Hydrolase</keyword>
<dbReference type="InterPro" id="IPR029119">
    <property type="entry name" value="MutY_C"/>
</dbReference>
<proteinExistence type="inferred from homology"/>
<dbReference type="RefSeq" id="WP_307274539.1">
    <property type="nucleotide sequence ID" value="NZ_JAUSVX010000006.1"/>
</dbReference>
<name>A0ABU0JBH7_9HYPH</name>
<evidence type="ECO:0000256" key="7">
    <source>
        <dbReference type="ARBA" id="ARBA00022723"/>
    </source>
</evidence>
<sequence length="356" mass="39111">MLHKPDVPVMRVAADDLLVWYDRHRRRLPWRAAPGETPDPYRVWLSEIMLQQTTVRAVGPYFEAFVARWPTVAALAAADGEDILKAWAGLGYYSRARNLIACARAVAGRPGGRFPDTEEGLRALPGVGAYTAAAIAAIAFGRRAAVVDGNIERVITRLHALETPLPAAKPEIRRLVDAITPADRPGDFAQAMMDLGASLCTPKRPACGLCPWMKPCAARLAGTQETFPRKMPKAVRPLRRGAAFWLVRPDGYVLVRKRPDKGLLGGMTEIPSSPWTEDFDMARATDHAPLRGMRWRRLPGEARHGFTHFELVVTVFAADALTTTKAPEGCRWVRLAELDGEALPTAMRKIAAVARG</sequence>
<dbReference type="InterPro" id="IPR011257">
    <property type="entry name" value="DNA_glycosylase"/>
</dbReference>
<dbReference type="Gene3D" id="1.10.1670.10">
    <property type="entry name" value="Helix-hairpin-Helix base-excision DNA repair enzymes (C-terminal)"/>
    <property type="match status" value="1"/>
</dbReference>
<accession>A0ABU0JBH7</accession>
<evidence type="ECO:0000256" key="13">
    <source>
        <dbReference type="ARBA" id="ARBA00023295"/>
    </source>
</evidence>
<dbReference type="InterPro" id="IPR005760">
    <property type="entry name" value="A/G_AdeGlyc_MutY"/>
</dbReference>
<dbReference type="NCBIfam" id="TIGR01084">
    <property type="entry name" value="mutY"/>
    <property type="match status" value="1"/>
</dbReference>
<dbReference type="InterPro" id="IPR003265">
    <property type="entry name" value="HhH-GPD_domain"/>
</dbReference>
<dbReference type="Gene3D" id="1.10.340.30">
    <property type="entry name" value="Hypothetical protein, domain 2"/>
    <property type="match status" value="1"/>
</dbReference>
<gene>
    <name evidence="16" type="ORF">QO011_003526</name>
</gene>
<evidence type="ECO:0000256" key="4">
    <source>
        <dbReference type="ARBA" id="ARBA00012045"/>
    </source>
</evidence>
<dbReference type="InterPro" id="IPR023170">
    <property type="entry name" value="HhH_base_excis_C"/>
</dbReference>
<evidence type="ECO:0000256" key="6">
    <source>
        <dbReference type="ARBA" id="ARBA00022485"/>
    </source>
</evidence>
<evidence type="ECO:0000313" key="17">
    <source>
        <dbReference type="Proteomes" id="UP001242480"/>
    </source>
</evidence>
<organism evidence="16 17">
    <name type="scientific">Labrys wisconsinensis</name>
    <dbReference type="NCBI Taxonomy" id="425677"/>
    <lineage>
        <taxon>Bacteria</taxon>
        <taxon>Pseudomonadati</taxon>
        <taxon>Pseudomonadota</taxon>
        <taxon>Alphaproteobacteria</taxon>
        <taxon>Hyphomicrobiales</taxon>
        <taxon>Xanthobacteraceae</taxon>
        <taxon>Labrys</taxon>
    </lineage>
</organism>
<dbReference type="PROSITE" id="PS00764">
    <property type="entry name" value="ENDONUCLEASE_III_1"/>
    <property type="match status" value="1"/>
</dbReference>
<dbReference type="PROSITE" id="PS01155">
    <property type="entry name" value="ENDONUCLEASE_III_2"/>
    <property type="match status" value="1"/>
</dbReference>
<dbReference type="EMBL" id="JAUSVX010000006">
    <property type="protein sequence ID" value="MDQ0470507.1"/>
    <property type="molecule type" value="Genomic_DNA"/>
</dbReference>
<evidence type="ECO:0000256" key="10">
    <source>
        <dbReference type="ARBA" id="ARBA00023004"/>
    </source>
</evidence>
<evidence type="ECO:0000256" key="12">
    <source>
        <dbReference type="ARBA" id="ARBA00023204"/>
    </source>
</evidence>
<dbReference type="PANTHER" id="PTHR42944">
    <property type="entry name" value="ADENINE DNA GLYCOSYLASE"/>
    <property type="match status" value="1"/>
</dbReference>
<dbReference type="InterPro" id="IPR044298">
    <property type="entry name" value="MIG/MutY"/>
</dbReference>
<dbReference type="CDD" id="cd00056">
    <property type="entry name" value="ENDO3c"/>
    <property type="match status" value="1"/>
</dbReference>
<dbReference type="SUPFAM" id="SSF48150">
    <property type="entry name" value="DNA-glycosylase"/>
    <property type="match status" value="1"/>
</dbReference>
<dbReference type="Gene3D" id="3.90.79.10">
    <property type="entry name" value="Nucleoside Triphosphate Pyrophosphohydrolase"/>
    <property type="match status" value="1"/>
</dbReference>
<dbReference type="CDD" id="cd03431">
    <property type="entry name" value="NUDIX_DNA_Glycosylase_C-MutY"/>
    <property type="match status" value="1"/>
</dbReference>
<comment type="function">
    <text evidence="2">Adenine glycosylase active on G-A mispairs. MutY also corrects error-prone DNA synthesis past GO lesions which are due to the oxidatively damaged form of guanine: 7,8-dihydro-8-oxoguanine (8-oxo-dGTP).</text>
</comment>
<evidence type="ECO:0000259" key="15">
    <source>
        <dbReference type="SMART" id="SM00478"/>
    </source>
</evidence>
<protein>
    <recommendedName>
        <fullName evidence="5 14">Adenine DNA glycosylase</fullName>
        <ecNumber evidence="4 14">3.2.2.31</ecNumber>
    </recommendedName>
</protein>
<dbReference type="SMART" id="SM00478">
    <property type="entry name" value="ENDO3c"/>
    <property type="match status" value="1"/>
</dbReference>
<dbReference type="InterPro" id="IPR004036">
    <property type="entry name" value="Endonuclease-III-like_CS2"/>
</dbReference>
<evidence type="ECO:0000313" key="16">
    <source>
        <dbReference type="EMBL" id="MDQ0470507.1"/>
    </source>
</evidence>
<feature type="domain" description="HhH-GPD" evidence="15">
    <location>
        <begin position="49"/>
        <end position="198"/>
    </location>
</feature>
<keyword evidence="11" id="KW-0411">Iron-sulfur</keyword>
<comment type="similarity">
    <text evidence="3 14">Belongs to the Nth/MutY family.</text>
</comment>
<evidence type="ECO:0000256" key="1">
    <source>
        <dbReference type="ARBA" id="ARBA00000843"/>
    </source>
</evidence>
<dbReference type="InterPro" id="IPR015797">
    <property type="entry name" value="NUDIX_hydrolase-like_dom_sf"/>
</dbReference>
<dbReference type="GO" id="GO:0016798">
    <property type="term" value="F:hydrolase activity, acting on glycosyl bonds"/>
    <property type="evidence" value="ECO:0007669"/>
    <property type="project" value="UniProtKB-KW"/>
</dbReference>
<keyword evidence="10 14" id="KW-0408">Iron</keyword>
<keyword evidence="8 14" id="KW-0227">DNA damage</keyword>
<evidence type="ECO:0000256" key="9">
    <source>
        <dbReference type="ARBA" id="ARBA00022801"/>
    </source>
</evidence>
<reference evidence="16 17" key="1">
    <citation type="submission" date="2023-07" db="EMBL/GenBank/DDBJ databases">
        <title>Genomic Encyclopedia of Type Strains, Phase IV (KMG-IV): sequencing the most valuable type-strain genomes for metagenomic binning, comparative biology and taxonomic classification.</title>
        <authorList>
            <person name="Goeker M."/>
        </authorList>
    </citation>
    <scope>NUCLEOTIDE SEQUENCE [LARGE SCALE GENOMIC DNA]</scope>
    <source>
        <strain evidence="16 17">DSM 19619</strain>
    </source>
</reference>
<evidence type="ECO:0000256" key="8">
    <source>
        <dbReference type="ARBA" id="ARBA00022763"/>
    </source>
</evidence>
<keyword evidence="17" id="KW-1185">Reference proteome</keyword>
<comment type="caution">
    <text evidence="16">The sequence shown here is derived from an EMBL/GenBank/DDBJ whole genome shotgun (WGS) entry which is preliminary data.</text>
</comment>
<evidence type="ECO:0000256" key="2">
    <source>
        <dbReference type="ARBA" id="ARBA00002933"/>
    </source>
</evidence>
<dbReference type="InterPro" id="IPR004035">
    <property type="entry name" value="Endouclease-III_FeS-bd_BS"/>
</dbReference>